<reference evidence="1 2" key="1">
    <citation type="journal article" date="2024" name="J Genomics">
        <title>Draft genome sequencing and assembly of Favolaschia claudopus CIRM-BRFM 2984 isolated from oak limbs.</title>
        <authorList>
            <person name="Navarro D."/>
            <person name="Drula E."/>
            <person name="Chaduli D."/>
            <person name="Cazenave R."/>
            <person name="Ahrendt S."/>
            <person name="Wang J."/>
            <person name="Lipzen A."/>
            <person name="Daum C."/>
            <person name="Barry K."/>
            <person name="Grigoriev I.V."/>
            <person name="Favel A."/>
            <person name="Rosso M.N."/>
            <person name="Martin F."/>
        </authorList>
    </citation>
    <scope>NUCLEOTIDE SEQUENCE [LARGE SCALE GENOMIC DNA]</scope>
    <source>
        <strain evidence="1 2">CIRM-BRFM 2984</strain>
    </source>
</reference>
<dbReference type="EMBL" id="JAWWNJ010000032">
    <property type="protein sequence ID" value="KAK7026360.1"/>
    <property type="molecule type" value="Genomic_DNA"/>
</dbReference>
<proteinExistence type="predicted"/>
<evidence type="ECO:0000313" key="1">
    <source>
        <dbReference type="EMBL" id="KAK7026360.1"/>
    </source>
</evidence>
<gene>
    <name evidence="1" type="ORF">R3P38DRAFT_3193016</name>
</gene>
<organism evidence="1 2">
    <name type="scientific">Favolaschia claudopus</name>
    <dbReference type="NCBI Taxonomy" id="2862362"/>
    <lineage>
        <taxon>Eukaryota</taxon>
        <taxon>Fungi</taxon>
        <taxon>Dikarya</taxon>
        <taxon>Basidiomycota</taxon>
        <taxon>Agaricomycotina</taxon>
        <taxon>Agaricomycetes</taxon>
        <taxon>Agaricomycetidae</taxon>
        <taxon>Agaricales</taxon>
        <taxon>Marasmiineae</taxon>
        <taxon>Mycenaceae</taxon>
        <taxon>Favolaschia</taxon>
    </lineage>
</organism>
<protein>
    <submittedName>
        <fullName evidence="1">Uncharacterized protein</fullName>
    </submittedName>
</protein>
<accession>A0AAW0BI32</accession>
<dbReference type="Proteomes" id="UP001362999">
    <property type="component" value="Unassembled WGS sequence"/>
</dbReference>
<comment type="caution">
    <text evidence="1">The sequence shown here is derived from an EMBL/GenBank/DDBJ whole genome shotgun (WGS) entry which is preliminary data.</text>
</comment>
<keyword evidence="2" id="KW-1185">Reference proteome</keyword>
<dbReference type="AlphaFoldDB" id="A0AAW0BI32"/>
<sequence length="130" mass="14798">MKSVNEYDSYESLRSCCIRLRVSPPFALRSSHLRLNWSMLFRDLPTKDTLDSASPLCDDWAAFAHPLLHLPTVKIHETLLVIQRLTPLCPPSSIPQPTCIAQRPSIPHGSAYALDLRRRCRRSISTCSRQ</sequence>
<evidence type="ECO:0000313" key="2">
    <source>
        <dbReference type="Proteomes" id="UP001362999"/>
    </source>
</evidence>
<name>A0AAW0BI32_9AGAR</name>